<evidence type="ECO:0000256" key="3">
    <source>
        <dbReference type="ARBA" id="ARBA00022692"/>
    </source>
</evidence>
<keyword evidence="5 7" id="KW-0472">Membrane</keyword>
<proteinExistence type="inferred from homology"/>
<keyword evidence="4 7" id="KW-1133">Transmembrane helix</keyword>
<feature type="transmembrane region" description="Helical" evidence="7">
    <location>
        <begin position="83"/>
        <end position="102"/>
    </location>
</feature>
<reference evidence="8 9" key="1">
    <citation type="journal article" date="2021" name="G3 (Bethesda)">
        <title>Genomic diversity, chromosomal rearrangements, and interspecies hybridization in the ogataea polymorpha species complex.</title>
        <authorList>
            <person name="Hanson S.J."/>
            <person name="Cinneide E.O."/>
            <person name="Salzberg L.I."/>
            <person name="Wolfe K.H."/>
            <person name="McGowan J."/>
            <person name="Fitzpatrick D.A."/>
            <person name="Matlin K."/>
        </authorList>
    </citation>
    <scope>NUCLEOTIDE SEQUENCE [LARGE SCALE GENOMIC DNA]</scope>
    <source>
        <strain evidence="8">81-436-3</strain>
    </source>
</reference>
<evidence type="ECO:0000256" key="4">
    <source>
        <dbReference type="ARBA" id="ARBA00022989"/>
    </source>
</evidence>
<comment type="caution">
    <text evidence="8">The sequence shown here is derived from an EMBL/GenBank/DDBJ whole genome shotgun (WGS) entry which is preliminary data.</text>
</comment>
<evidence type="ECO:0000256" key="5">
    <source>
        <dbReference type="ARBA" id="ARBA00023136"/>
    </source>
</evidence>
<evidence type="ECO:0000313" key="8">
    <source>
        <dbReference type="EMBL" id="KAG7760572.1"/>
    </source>
</evidence>
<evidence type="ECO:0000256" key="6">
    <source>
        <dbReference type="SAM" id="MobiDB-lite"/>
    </source>
</evidence>
<gene>
    <name evidence="8" type="ORF">KL946_005405</name>
</gene>
<evidence type="ECO:0000256" key="7">
    <source>
        <dbReference type="SAM" id="Phobius"/>
    </source>
</evidence>
<dbReference type="PANTHER" id="PTHR30618">
    <property type="entry name" value="NCS1 FAMILY PURINE/PYRIMIDINE TRANSPORTER"/>
    <property type="match status" value="1"/>
</dbReference>
<dbReference type="PANTHER" id="PTHR30618:SF2">
    <property type="entry name" value="ALLANTOIN PERMEASE-RELATED"/>
    <property type="match status" value="1"/>
</dbReference>
<dbReference type="InterPro" id="IPR045225">
    <property type="entry name" value="Uracil/uridine/allantoin_perm"/>
</dbReference>
<comment type="similarity">
    <text evidence="2">Belongs to the purine-cytosine permease (2.A.39) family.</text>
</comment>
<dbReference type="InterPro" id="IPR001248">
    <property type="entry name" value="Pur-cyt_permease"/>
</dbReference>
<keyword evidence="9" id="KW-1185">Reference proteome</keyword>
<dbReference type="Proteomes" id="UP000697297">
    <property type="component" value="Unassembled WGS sequence"/>
</dbReference>
<organism evidence="8 9">
    <name type="scientific">Ogataea haglerorum</name>
    <dbReference type="NCBI Taxonomy" id="1937702"/>
    <lineage>
        <taxon>Eukaryota</taxon>
        <taxon>Fungi</taxon>
        <taxon>Dikarya</taxon>
        <taxon>Ascomycota</taxon>
        <taxon>Saccharomycotina</taxon>
        <taxon>Pichiomycetes</taxon>
        <taxon>Pichiales</taxon>
        <taxon>Pichiaceae</taxon>
        <taxon>Ogataea</taxon>
    </lineage>
</organism>
<feature type="transmembrane region" description="Helical" evidence="7">
    <location>
        <begin position="6"/>
        <end position="22"/>
    </location>
</feature>
<protein>
    <submittedName>
        <fullName evidence="8">Uncharacterized protein</fullName>
    </submittedName>
</protein>
<feature type="transmembrane region" description="Helical" evidence="7">
    <location>
        <begin position="42"/>
        <end position="63"/>
    </location>
</feature>
<dbReference type="Gene3D" id="1.10.4160.10">
    <property type="entry name" value="Hydantoin permease"/>
    <property type="match status" value="1"/>
</dbReference>
<name>A0ABQ7R8R9_9ASCO</name>
<feature type="compositionally biased region" description="Basic and acidic residues" evidence="6">
    <location>
        <begin position="149"/>
        <end position="166"/>
    </location>
</feature>
<evidence type="ECO:0000313" key="9">
    <source>
        <dbReference type="Proteomes" id="UP000697297"/>
    </source>
</evidence>
<sequence>MSAYAVLLGAMTGIMVCDYWVVRQRKLKLMDMFEPSSRSIYWFRAGFNWRSFAAWVIGFAPLMPGFVNACNTSIEIPAGAKHLYQLAFIYGFVVSFLLHYVFNRLSPPAGLGELDTVNPFGTFTEQEARRLGISWADDSDDPDDAGASLREKSGKTAAVEVRELSP</sequence>
<evidence type="ECO:0000256" key="2">
    <source>
        <dbReference type="ARBA" id="ARBA00008974"/>
    </source>
</evidence>
<keyword evidence="3 7" id="KW-0812">Transmembrane</keyword>
<dbReference type="EMBL" id="JAHLUN010000044">
    <property type="protein sequence ID" value="KAG7760572.1"/>
    <property type="molecule type" value="Genomic_DNA"/>
</dbReference>
<dbReference type="Pfam" id="PF02133">
    <property type="entry name" value="Transp_cyt_pur"/>
    <property type="match status" value="1"/>
</dbReference>
<evidence type="ECO:0000256" key="1">
    <source>
        <dbReference type="ARBA" id="ARBA00004141"/>
    </source>
</evidence>
<accession>A0ABQ7R8R9</accession>
<feature type="region of interest" description="Disordered" evidence="6">
    <location>
        <begin position="133"/>
        <end position="166"/>
    </location>
</feature>
<comment type="subcellular location">
    <subcellularLocation>
        <location evidence="1">Membrane</location>
        <topology evidence="1">Multi-pass membrane protein</topology>
    </subcellularLocation>
</comment>